<sequence>MSAQTSLRIAVFQYTPIWADVERNIKRIEAATARLEPGSVDLICFPEMCFTGYVFSDPSRLAPLLESPKEGLTASFCAQVAHRMGCHVVAGYPELPDGKEESGKIGYNSAMVWSPHGLVHNYRKHNLFEMDLPWASPGQSFTVMSEQIAGLRTAIAICNDLNPPTELGEWCVKKDVQLLIILCAWLASEASESVDEHTETELSDGAQEMEVTEEREGSKPQNEQDAKNQPDSQNVFYWLYRLRGILFEDDETERFVVICNRTGTEHGSSFAGSSTMWKFMGDGHFKTLGRLSCKGEHIGIWKV</sequence>
<name>M5FXJ0_DACPD</name>
<organism evidence="3 4">
    <name type="scientific">Dacryopinax primogenitus (strain DJM 731)</name>
    <name type="common">Brown rot fungus</name>
    <dbReference type="NCBI Taxonomy" id="1858805"/>
    <lineage>
        <taxon>Eukaryota</taxon>
        <taxon>Fungi</taxon>
        <taxon>Dikarya</taxon>
        <taxon>Basidiomycota</taxon>
        <taxon>Agaricomycotina</taxon>
        <taxon>Dacrymycetes</taxon>
        <taxon>Dacrymycetales</taxon>
        <taxon>Dacrymycetaceae</taxon>
        <taxon>Dacryopinax</taxon>
    </lineage>
</organism>
<proteinExistence type="predicted"/>
<keyword evidence="3" id="KW-0378">Hydrolase</keyword>
<evidence type="ECO:0000256" key="1">
    <source>
        <dbReference type="SAM" id="MobiDB-lite"/>
    </source>
</evidence>
<dbReference type="EMBL" id="JH795874">
    <property type="protein sequence ID" value="EJT98201.1"/>
    <property type="molecule type" value="Genomic_DNA"/>
</dbReference>
<dbReference type="PROSITE" id="PS50263">
    <property type="entry name" value="CN_HYDROLASE"/>
    <property type="match status" value="1"/>
</dbReference>
<dbReference type="GO" id="GO:0008418">
    <property type="term" value="F:protein-N-terminal asparagine amidohydrolase activity"/>
    <property type="evidence" value="ECO:0007669"/>
    <property type="project" value="InterPro"/>
</dbReference>
<accession>M5FXJ0</accession>
<gene>
    <name evidence="3" type="ORF">DACRYDRAFT_111176</name>
</gene>
<dbReference type="InterPro" id="IPR039703">
    <property type="entry name" value="Nta1"/>
</dbReference>
<dbReference type="Pfam" id="PF00795">
    <property type="entry name" value="CN_hydrolase"/>
    <property type="match status" value="1"/>
</dbReference>
<dbReference type="GO" id="GO:0030163">
    <property type="term" value="P:protein catabolic process"/>
    <property type="evidence" value="ECO:0007669"/>
    <property type="project" value="TreeGrafter"/>
</dbReference>
<protein>
    <submittedName>
        <fullName evidence="3">Carbon-nitrogen hydrolase</fullName>
    </submittedName>
</protein>
<evidence type="ECO:0000313" key="3">
    <source>
        <dbReference type="EMBL" id="EJT98201.1"/>
    </source>
</evidence>
<feature type="compositionally biased region" description="Basic and acidic residues" evidence="1">
    <location>
        <begin position="212"/>
        <end position="228"/>
    </location>
</feature>
<dbReference type="GO" id="GO:0070773">
    <property type="term" value="F:protein-N-terminal glutamine amidohydrolase activity"/>
    <property type="evidence" value="ECO:0007669"/>
    <property type="project" value="InterPro"/>
</dbReference>
<evidence type="ECO:0000313" key="4">
    <source>
        <dbReference type="Proteomes" id="UP000030653"/>
    </source>
</evidence>
<dbReference type="RefSeq" id="XP_040625099.1">
    <property type="nucleotide sequence ID" value="XM_040769187.1"/>
</dbReference>
<dbReference type="PANTHER" id="PTHR11750:SF26">
    <property type="entry name" value="PROTEIN N-TERMINAL AMIDASE"/>
    <property type="match status" value="1"/>
</dbReference>
<dbReference type="SUPFAM" id="SSF56317">
    <property type="entry name" value="Carbon-nitrogen hydrolase"/>
    <property type="match status" value="1"/>
</dbReference>
<dbReference type="HOGENOM" id="CLU_009854_1_0_1"/>
<dbReference type="OrthoDB" id="201515at2759"/>
<evidence type="ECO:0000259" key="2">
    <source>
        <dbReference type="PROSITE" id="PS50263"/>
    </source>
</evidence>
<dbReference type="GeneID" id="63684249"/>
<feature type="domain" description="CN hydrolase" evidence="2">
    <location>
        <begin position="7"/>
        <end position="303"/>
    </location>
</feature>
<keyword evidence="4" id="KW-1185">Reference proteome</keyword>
<dbReference type="Gene3D" id="3.60.110.10">
    <property type="entry name" value="Carbon-nitrogen hydrolase"/>
    <property type="match status" value="1"/>
</dbReference>
<dbReference type="STRING" id="1858805.M5FXJ0"/>
<dbReference type="AlphaFoldDB" id="M5FXJ0"/>
<dbReference type="InterPro" id="IPR036526">
    <property type="entry name" value="C-N_Hydrolase_sf"/>
</dbReference>
<dbReference type="PANTHER" id="PTHR11750">
    <property type="entry name" value="PROTEIN N-TERMINAL AMIDASE"/>
    <property type="match status" value="1"/>
</dbReference>
<feature type="region of interest" description="Disordered" evidence="1">
    <location>
        <begin position="194"/>
        <end position="229"/>
    </location>
</feature>
<dbReference type="Proteomes" id="UP000030653">
    <property type="component" value="Unassembled WGS sequence"/>
</dbReference>
<dbReference type="OMA" id="MPMAWLL"/>
<reference evidence="3 4" key="1">
    <citation type="journal article" date="2012" name="Science">
        <title>The Paleozoic origin of enzymatic lignin decomposition reconstructed from 31 fungal genomes.</title>
        <authorList>
            <person name="Floudas D."/>
            <person name="Binder M."/>
            <person name="Riley R."/>
            <person name="Barry K."/>
            <person name="Blanchette R.A."/>
            <person name="Henrissat B."/>
            <person name="Martinez A.T."/>
            <person name="Otillar R."/>
            <person name="Spatafora J.W."/>
            <person name="Yadav J.S."/>
            <person name="Aerts A."/>
            <person name="Benoit I."/>
            <person name="Boyd A."/>
            <person name="Carlson A."/>
            <person name="Copeland A."/>
            <person name="Coutinho P.M."/>
            <person name="de Vries R.P."/>
            <person name="Ferreira P."/>
            <person name="Findley K."/>
            <person name="Foster B."/>
            <person name="Gaskell J."/>
            <person name="Glotzer D."/>
            <person name="Gorecki P."/>
            <person name="Heitman J."/>
            <person name="Hesse C."/>
            <person name="Hori C."/>
            <person name="Igarashi K."/>
            <person name="Jurgens J.A."/>
            <person name="Kallen N."/>
            <person name="Kersten P."/>
            <person name="Kohler A."/>
            <person name="Kuees U."/>
            <person name="Kumar T.K.A."/>
            <person name="Kuo A."/>
            <person name="LaButti K."/>
            <person name="Larrondo L.F."/>
            <person name="Lindquist E."/>
            <person name="Ling A."/>
            <person name="Lombard V."/>
            <person name="Lucas S."/>
            <person name="Lundell T."/>
            <person name="Martin R."/>
            <person name="McLaughlin D.J."/>
            <person name="Morgenstern I."/>
            <person name="Morin E."/>
            <person name="Murat C."/>
            <person name="Nagy L.G."/>
            <person name="Nolan M."/>
            <person name="Ohm R.A."/>
            <person name="Patyshakuliyeva A."/>
            <person name="Rokas A."/>
            <person name="Ruiz-Duenas F.J."/>
            <person name="Sabat G."/>
            <person name="Salamov A."/>
            <person name="Samejima M."/>
            <person name="Schmutz J."/>
            <person name="Slot J.C."/>
            <person name="St John F."/>
            <person name="Stenlid J."/>
            <person name="Sun H."/>
            <person name="Sun S."/>
            <person name="Syed K."/>
            <person name="Tsang A."/>
            <person name="Wiebenga A."/>
            <person name="Young D."/>
            <person name="Pisabarro A."/>
            <person name="Eastwood D.C."/>
            <person name="Martin F."/>
            <person name="Cullen D."/>
            <person name="Grigoriev I.V."/>
            <person name="Hibbett D.S."/>
        </authorList>
    </citation>
    <scope>NUCLEOTIDE SEQUENCE [LARGE SCALE GENOMIC DNA]</scope>
    <source>
        <strain evidence="3 4">DJM-731 SS1</strain>
    </source>
</reference>
<dbReference type="InterPro" id="IPR003010">
    <property type="entry name" value="C-N_Hydrolase"/>
</dbReference>